<name>A0A0L0J3H5_9HYPH</name>
<reference evidence="1 2" key="1">
    <citation type="submission" date="2015-10" db="EMBL/GenBank/DDBJ databases">
        <title>The world's first case of liver abscess caused by Pannonibacter phragmitetus.</title>
        <authorList>
            <person name="Ming D."/>
            <person name="Wang M."/>
            <person name="Zhou Y."/>
            <person name="Jiang T."/>
            <person name="Hu S."/>
        </authorList>
    </citation>
    <scope>NUCLEOTIDE SEQUENCE [LARGE SCALE GENOMIC DNA]</scope>
    <source>
        <strain evidence="1 2">31801</strain>
    </source>
</reference>
<protein>
    <submittedName>
        <fullName evidence="1">Uncharacterized protein</fullName>
    </submittedName>
</protein>
<gene>
    <name evidence="1" type="ORF">APZ00_01450</name>
</gene>
<dbReference type="PATRIC" id="fig|121719.5.peg.3180"/>
<dbReference type="EMBL" id="CP013068">
    <property type="protein sequence ID" value="ALV25907.1"/>
    <property type="molecule type" value="Genomic_DNA"/>
</dbReference>
<dbReference type="KEGG" id="pphr:APZ00_01450"/>
<dbReference type="Proteomes" id="UP000064921">
    <property type="component" value="Chromosome"/>
</dbReference>
<proteinExistence type="predicted"/>
<sequence length="189" mass="21647">MVMNIQEILAERSVWTSDFMEATAHLGAHVAEPFLTTVNLVTIHQMTRAAKIGLVTAWQEDPGLAEDLGASWAWSLDDRHYLVRALRLERERHLGLNYFPFEVDGIRSLIAAAEAASHGHRHVHPVFVLYTSFTGPEHRMSEGCLFIDARRMQDFLFNRNRLTLRPAIVTLEEARHAGARPWYEMFPLK</sequence>
<accession>A0A0L0J3H5</accession>
<evidence type="ECO:0000313" key="1">
    <source>
        <dbReference type="EMBL" id="ALV25907.1"/>
    </source>
</evidence>
<keyword evidence="2" id="KW-1185">Reference proteome</keyword>
<organism evidence="1 2">
    <name type="scientific">Pannonibacter phragmitetus</name>
    <dbReference type="NCBI Taxonomy" id="121719"/>
    <lineage>
        <taxon>Bacteria</taxon>
        <taxon>Pseudomonadati</taxon>
        <taxon>Pseudomonadota</taxon>
        <taxon>Alphaproteobacteria</taxon>
        <taxon>Hyphomicrobiales</taxon>
        <taxon>Stappiaceae</taxon>
        <taxon>Pannonibacter</taxon>
    </lineage>
</organism>
<evidence type="ECO:0000313" key="2">
    <source>
        <dbReference type="Proteomes" id="UP000064921"/>
    </source>
</evidence>
<dbReference type="AlphaFoldDB" id="A0A0L0J3H5"/>